<keyword evidence="3 5" id="KW-0396">Initiation factor</keyword>
<evidence type="ECO:0000256" key="1">
    <source>
        <dbReference type="ARBA" id="ARBA00008482"/>
    </source>
</evidence>
<comment type="subunit">
    <text evidence="5">Component of the eukaryotic translation initiation factor 3 (eIF-3) complex.</text>
</comment>
<reference evidence="7" key="1">
    <citation type="submission" date="2022-08" db="EMBL/GenBank/DDBJ databases">
        <authorList>
            <consortium name="DOE Joint Genome Institute"/>
            <person name="Min B."/>
            <person name="Riley R."/>
            <person name="Sierra-Patev S."/>
            <person name="Naranjo-Ortiz M."/>
            <person name="Looney B."/>
            <person name="Konkel Z."/>
            <person name="Slot J.C."/>
            <person name="Sakamoto Y."/>
            <person name="Steenwyk J.L."/>
            <person name="Rokas A."/>
            <person name="Carro J."/>
            <person name="Camarero S."/>
            <person name="Ferreira P."/>
            <person name="Molpeceres G."/>
            <person name="Ruiz-Duenas F.J."/>
            <person name="Serrano A."/>
            <person name="Henrissat B."/>
            <person name="Drula E."/>
            <person name="Hughes K.W."/>
            <person name="Mata J.L."/>
            <person name="Ishikawa N.K."/>
            <person name="Vargas-Isla R."/>
            <person name="Ushijima S."/>
            <person name="Smith C.A."/>
            <person name="Ahrendt S."/>
            <person name="Andreopoulos W."/>
            <person name="He G."/>
            <person name="Labutti K."/>
            <person name="Lipzen A."/>
            <person name="Ng V."/>
            <person name="Sandor L."/>
            <person name="Barry K."/>
            <person name="Martinez A.T."/>
            <person name="Xiao Y."/>
            <person name="Gibbons J.G."/>
            <person name="Terashima K."/>
            <person name="Hibbett D.S."/>
            <person name="Grigoriev I.V."/>
        </authorList>
    </citation>
    <scope>NUCLEOTIDE SEQUENCE</scope>
    <source>
        <strain evidence="7">TFB7829</strain>
    </source>
</reference>
<comment type="subcellular location">
    <subcellularLocation>
        <location evidence="5">Cytoplasm</location>
    </subcellularLocation>
</comment>
<dbReference type="GO" id="GO:0033290">
    <property type="term" value="C:eukaryotic 48S preinitiation complex"/>
    <property type="evidence" value="ECO:0007669"/>
    <property type="project" value="UniProtKB-UniRule"/>
</dbReference>
<sequence length="415" mass="46360">MSVTDSVSVFAEGTFEEQVQELVNYLVRTQSDEERAASIRPFQEALTTAEGQKSLSEDEQRRQKIFLMIISVIKGLGRGQEKEIEGFFNLIYAHLFSLFSPSSPEAKQLTDTLLKVISSAPSDQTSIKYRILSNLFNALPRNSSLRLSVYNTILNIAVADNSINALHLSCSNVETWLEEWEVSSEDKSAFLQHIVDAYAKSILYVRSLPPTSEAAKDASIRVIASALRIPSIFEFDTLFKLDAVVANKDHELFALLQVFLNDGLSEFKAWLGQHVAVPMRQTTIQISIVHSWNEKFDFLPLASLGFKNIGTNLSYTKIAEAIQVDVSEVEKWVIDVIRAGLLSGKLSQNTQTLHIIRPTARSFEREQWQALEQRLLAWKSGLSSVLDVVASAKRQGGHVSQTITAVAARFIHICV</sequence>
<dbReference type="PANTHER" id="PTHR15350">
    <property type="entry name" value="COP9 SIGNALOSOME COMPLEX SUBUNIT 7/DENDRITIC CELL PROTEIN GA17"/>
    <property type="match status" value="1"/>
</dbReference>
<dbReference type="InterPro" id="IPR040750">
    <property type="entry name" value="eIF3m_C_helix"/>
</dbReference>
<dbReference type="GO" id="GO:0071541">
    <property type="term" value="C:eukaryotic translation initiation factor 3 complex, eIF3m"/>
    <property type="evidence" value="ECO:0007669"/>
    <property type="project" value="UniProtKB-UniRule"/>
</dbReference>
<evidence type="ECO:0000256" key="2">
    <source>
        <dbReference type="ARBA" id="ARBA00022490"/>
    </source>
</evidence>
<dbReference type="InterPro" id="IPR027528">
    <property type="entry name" value="eIF3m"/>
</dbReference>
<evidence type="ECO:0000313" key="8">
    <source>
        <dbReference type="Proteomes" id="UP001163850"/>
    </source>
</evidence>
<evidence type="ECO:0000313" key="7">
    <source>
        <dbReference type="EMBL" id="KAJ3980007.1"/>
    </source>
</evidence>
<evidence type="ECO:0000256" key="5">
    <source>
        <dbReference type="HAMAP-Rule" id="MF_03012"/>
    </source>
</evidence>
<comment type="similarity">
    <text evidence="1">Belongs to the CSN7/EIF3M family. CSN7 subfamily.</text>
</comment>
<dbReference type="GO" id="GO:0003743">
    <property type="term" value="F:translation initiation factor activity"/>
    <property type="evidence" value="ECO:0007669"/>
    <property type="project" value="UniProtKB-UniRule"/>
</dbReference>
<gene>
    <name evidence="7" type="ORF">F5890DRAFT_1629846</name>
</gene>
<accession>A0AA38UQA0</accession>
<dbReference type="PROSITE" id="PS50250">
    <property type="entry name" value="PCI"/>
    <property type="match status" value="1"/>
</dbReference>
<dbReference type="GO" id="GO:0001732">
    <property type="term" value="P:formation of cytoplasmic translation initiation complex"/>
    <property type="evidence" value="ECO:0007669"/>
    <property type="project" value="UniProtKB-UniRule"/>
</dbReference>
<comment type="caution">
    <text evidence="7">The sequence shown here is derived from an EMBL/GenBank/DDBJ whole genome shotgun (WGS) entry which is preliminary data.</text>
</comment>
<protein>
    <recommendedName>
        <fullName evidence="5">Eukaryotic translation initiation factor 3 subunit M</fullName>
        <shortName evidence="5">eIF3m</shortName>
    </recommendedName>
</protein>
<evidence type="ECO:0000259" key="6">
    <source>
        <dbReference type="PROSITE" id="PS50250"/>
    </source>
</evidence>
<dbReference type="Proteomes" id="UP001163850">
    <property type="component" value="Unassembled WGS sequence"/>
</dbReference>
<dbReference type="SMART" id="SM00088">
    <property type="entry name" value="PINT"/>
    <property type="match status" value="1"/>
</dbReference>
<dbReference type="HAMAP" id="MF_03012">
    <property type="entry name" value="eIF3m"/>
    <property type="match status" value="1"/>
</dbReference>
<dbReference type="AlphaFoldDB" id="A0AA38UQA0"/>
<comment type="similarity">
    <text evidence="5">Belongs to the eIF-3 subunit M family.</text>
</comment>
<name>A0AA38UQA0_9AGAR</name>
<evidence type="ECO:0000256" key="3">
    <source>
        <dbReference type="ARBA" id="ARBA00022540"/>
    </source>
</evidence>
<proteinExistence type="inferred from homology"/>
<keyword evidence="2 5" id="KW-0963">Cytoplasm</keyword>
<feature type="domain" description="PCI" evidence="6">
    <location>
        <begin position="183"/>
        <end position="360"/>
    </location>
</feature>
<evidence type="ECO:0000256" key="4">
    <source>
        <dbReference type="ARBA" id="ARBA00022917"/>
    </source>
</evidence>
<comment type="function">
    <text evidence="5">Component of the eukaryotic translation initiation factor 3 (eIF-3) complex, which is involved in protein synthesis of a specialized repertoire of mRNAs and, together with other initiation factors, stimulates binding of mRNA and methionyl-tRNAi to the 40S ribosome. The eIF-3 complex specifically targets and initiates translation of a subset of mRNAs involved in cell proliferation.</text>
</comment>
<keyword evidence="4 5" id="KW-0648">Protein biosynthesis</keyword>
<dbReference type="GO" id="GO:0016282">
    <property type="term" value="C:eukaryotic 43S preinitiation complex"/>
    <property type="evidence" value="ECO:0007669"/>
    <property type="project" value="UniProtKB-UniRule"/>
</dbReference>
<dbReference type="InterPro" id="IPR045237">
    <property type="entry name" value="COPS7/eIF3m"/>
</dbReference>
<dbReference type="PANTHER" id="PTHR15350:SF2">
    <property type="entry name" value="EUKARYOTIC TRANSLATION INITIATION FACTOR 3 SUBUNIT M"/>
    <property type="match status" value="1"/>
</dbReference>
<organism evidence="7 8">
    <name type="scientific">Lentinula detonsa</name>
    <dbReference type="NCBI Taxonomy" id="2804962"/>
    <lineage>
        <taxon>Eukaryota</taxon>
        <taxon>Fungi</taxon>
        <taxon>Dikarya</taxon>
        <taxon>Basidiomycota</taxon>
        <taxon>Agaricomycotina</taxon>
        <taxon>Agaricomycetes</taxon>
        <taxon>Agaricomycetidae</taxon>
        <taxon>Agaricales</taxon>
        <taxon>Marasmiineae</taxon>
        <taxon>Omphalotaceae</taxon>
        <taxon>Lentinula</taxon>
    </lineage>
</organism>
<dbReference type="EMBL" id="MU802238">
    <property type="protein sequence ID" value="KAJ3980007.1"/>
    <property type="molecule type" value="Genomic_DNA"/>
</dbReference>
<dbReference type="Pfam" id="PF18005">
    <property type="entry name" value="eIF3m_C_helix"/>
    <property type="match status" value="1"/>
</dbReference>
<dbReference type="InterPro" id="IPR000717">
    <property type="entry name" value="PCI_dom"/>
</dbReference>
<dbReference type="Pfam" id="PF01399">
    <property type="entry name" value="PCI"/>
    <property type="match status" value="1"/>
</dbReference>